<evidence type="ECO:0000313" key="8">
    <source>
        <dbReference type="Proteomes" id="UP000728032"/>
    </source>
</evidence>
<dbReference type="SUPFAM" id="SSF52540">
    <property type="entry name" value="P-loop containing nucleoside triphosphate hydrolases"/>
    <property type="match status" value="1"/>
</dbReference>
<evidence type="ECO:0000256" key="4">
    <source>
        <dbReference type="ARBA" id="ARBA00023134"/>
    </source>
</evidence>
<dbReference type="GO" id="GO:0005759">
    <property type="term" value="C:mitochondrial matrix"/>
    <property type="evidence" value="ECO:0007669"/>
    <property type="project" value="UniProtKB-ARBA"/>
</dbReference>
<dbReference type="Pfam" id="PF25372">
    <property type="entry name" value="DUF7885"/>
    <property type="match status" value="1"/>
</dbReference>
<dbReference type="SUPFAM" id="SSF52047">
    <property type="entry name" value="RNI-like"/>
    <property type="match status" value="1"/>
</dbReference>
<dbReference type="FunFam" id="3.30.70.240:FF:000001">
    <property type="entry name" value="Elongation factor G"/>
    <property type="match status" value="1"/>
</dbReference>
<dbReference type="Gene3D" id="2.40.30.10">
    <property type="entry name" value="Translation factors"/>
    <property type="match status" value="1"/>
</dbReference>
<keyword evidence="1" id="KW-0547">Nucleotide-binding</keyword>
<dbReference type="InterPro" id="IPR041095">
    <property type="entry name" value="EFG_II"/>
</dbReference>
<dbReference type="Gene3D" id="3.40.50.300">
    <property type="entry name" value="P-loop containing nucleotide triphosphate hydrolases"/>
    <property type="match status" value="1"/>
</dbReference>
<dbReference type="SUPFAM" id="SSF50447">
    <property type="entry name" value="Translation proteins"/>
    <property type="match status" value="1"/>
</dbReference>
<dbReference type="InterPro" id="IPR006553">
    <property type="entry name" value="Leu-rich_rpt_Cys-con_subtyp"/>
</dbReference>
<proteinExistence type="predicted"/>
<dbReference type="InterPro" id="IPR035647">
    <property type="entry name" value="EFG_III/V"/>
</dbReference>
<dbReference type="PANTHER" id="PTHR43261">
    <property type="entry name" value="TRANSLATION ELONGATION FACTOR G-RELATED"/>
    <property type="match status" value="1"/>
</dbReference>
<dbReference type="PANTHER" id="PTHR43261:SF1">
    <property type="entry name" value="RIBOSOME-RELEASING FACTOR 2, MITOCHONDRIAL"/>
    <property type="match status" value="1"/>
</dbReference>
<dbReference type="InterPro" id="IPR005225">
    <property type="entry name" value="Small_GTP-bd"/>
</dbReference>
<keyword evidence="3" id="KW-0496">Mitochondrion</keyword>
<evidence type="ECO:0000256" key="3">
    <source>
        <dbReference type="ARBA" id="ARBA00023128"/>
    </source>
</evidence>
<dbReference type="InterPro" id="IPR000795">
    <property type="entry name" value="T_Tr_GTP-bd_dom"/>
</dbReference>
<dbReference type="SUPFAM" id="SSF54980">
    <property type="entry name" value="EF-G C-terminal domain-like"/>
    <property type="match status" value="2"/>
</dbReference>
<dbReference type="NCBIfam" id="TIGR00231">
    <property type="entry name" value="small_GTP"/>
    <property type="match status" value="1"/>
</dbReference>
<dbReference type="PROSITE" id="PS51722">
    <property type="entry name" value="G_TR_2"/>
    <property type="match status" value="1"/>
</dbReference>
<dbReference type="Pfam" id="PF00009">
    <property type="entry name" value="GTP_EFTU"/>
    <property type="match status" value="1"/>
</dbReference>
<dbReference type="InterPro" id="IPR027417">
    <property type="entry name" value="P-loop_NTPase"/>
</dbReference>
<sequence length="959" mass="106765">MHSLKRSYGSTRRAGASGVGAQWEADHDPRRTRNVGIIAHIDAGKTTTTERMLYYSGGTDIMGEVHDGDTVMDYMSLERERGITITSASTTFHWKGHRVNLIDTPGHVDFTVEVERALSVLDGAVTILDASAGVEAQTLTVWSQAHRYAIPRIVYLNKMDKNSAVFEDCIHSIERKLCAKPLPIHVPLGTGKAFNGVIDLVSMERHVWPRDDSDGKEFITTPLTSSDDMFTKAQNLREELIGSISDLDDKLSEEILSASTVADISVQSVQNAVRRVTIRQLGFPVLCGSSYKNTGVQLLLDSICRYFPSPLEKVRQIQALYSGQLCAFAFKIIFDKRLGCVTFVRLYSGDLKAGQSMFNINRDKSEKIHKLFVAFADDFREVSRVSAGNIAVVTGLSHTITGDTLVTSQSVANDAKRMFEQKRTDIEPVFGGLSVPEPVFYCSIESPSLSKLKDLELALAHLQREDPSFKVLSDKESGQTVIKGMGELHIEVQAWGSPQYSPLLATETPRDTGLKKWLTSELVRVVVTKDNDLGKLRADHLKAIEAGVQNGLDFGPILSFPVMDVAVDLLWFETTSRTTIPMIISTVNQCVTNCLKKASPQLLEPYMSLEITTPEQYIGAIISDLSVRRSQIGDMSSKGDLQVVNAVTPLSDLINYSTFVRTLTSGTASFSMHFESYRHMSDADQHKAIQRTSDKPLMNSTKPLSLLDISFRAVFNVCSKCDAKRRLFEWQKYWQMISELPATLKARLVGDLSKRQLLSDENIPYLITNELIVLNLNDCLKSDFTVNLIRRHCHRLKYLDLGARISNYNMVSAPALTPLFTVCSGLEELRLSNCIEVNDSVVDSITQNCPHLQVLQLCGCSITDRAVKLIADNCPHLRSLDMSRTPISDDGLCYFASGVCSKNIRELLVNECSYVTVTSVQQLVNCCPKLDIFCFNGTRATMESFYEVITRPLNIRFEV</sequence>
<dbReference type="GO" id="GO:0003924">
    <property type="term" value="F:GTPase activity"/>
    <property type="evidence" value="ECO:0007669"/>
    <property type="project" value="InterPro"/>
</dbReference>
<dbReference type="Gene3D" id="3.30.70.870">
    <property type="entry name" value="Elongation Factor G (Translational Gtpase), domain 3"/>
    <property type="match status" value="1"/>
</dbReference>
<dbReference type="EMBL" id="OC915129">
    <property type="protein sequence ID" value="CAD7638792.1"/>
    <property type="molecule type" value="Genomic_DNA"/>
</dbReference>
<evidence type="ECO:0000256" key="5">
    <source>
        <dbReference type="SAM" id="MobiDB-lite"/>
    </source>
</evidence>
<evidence type="ECO:0000259" key="6">
    <source>
        <dbReference type="PROSITE" id="PS51722"/>
    </source>
</evidence>
<dbReference type="InterPro" id="IPR057207">
    <property type="entry name" value="FBXL15_LRR"/>
</dbReference>
<evidence type="ECO:0000313" key="7">
    <source>
        <dbReference type="EMBL" id="CAD7638792.1"/>
    </source>
</evidence>
<dbReference type="OrthoDB" id="198619at2759"/>
<feature type="region of interest" description="Disordered" evidence="5">
    <location>
        <begin position="1"/>
        <end position="26"/>
    </location>
</feature>
<evidence type="ECO:0000256" key="2">
    <source>
        <dbReference type="ARBA" id="ARBA00022917"/>
    </source>
</evidence>
<dbReference type="SMART" id="SM00367">
    <property type="entry name" value="LRR_CC"/>
    <property type="match status" value="4"/>
</dbReference>
<accession>A0A7R9LBU5</accession>
<dbReference type="GO" id="GO:0032543">
    <property type="term" value="P:mitochondrial translation"/>
    <property type="evidence" value="ECO:0007669"/>
    <property type="project" value="TreeGrafter"/>
</dbReference>
<dbReference type="Pfam" id="PF00679">
    <property type="entry name" value="EFG_C"/>
    <property type="match status" value="1"/>
</dbReference>
<dbReference type="SUPFAM" id="SSF54211">
    <property type="entry name" value="Ribosomal protein S5 domain 2-like"/>
    <property type="match status" value="1"/>
</dbReference>
<protein>
    <recommendedName>
        <fullName evidence="6">Tr-type G domain-containing protein</fullName>
    </recommendedName>
</protein>
<dbReference type="InterPro" id="IPR009000">
    <property type="entry name" value="Transl_B-barrel_sf"/>
</dbReference>
<dbReference type="InterPro" id="IPR032675">
    <property type="entry name" value="LRR_dom_sf"/>
</dbReference>
<dbReference type="Pfam" id="PF22042">
    <property type="entry name" value="EF-G_D2"/>
    <property type="match status" value="1"/>
</dbReference>
<dbReference type="InterPro" id="IPR031157">
    <property type="entry name" value="G_TR_CS"/>
</dbReference>
<dbReference type="GO" id="GO:0032790">
    <property type="term" value="P:ribosome disassembly"/>
    <property type="evidence" value="ECO:0007669"/>
    <property type="project" value="TreeGrafter"/>
</dbReference>
<reference evidence="7" key="1">
    <citation type="submission" date="2020-11" db="EMBL/GenBank/DDBJ databases">
        <authorList>
            <person name="Tran Van P."/>
        </authorList>
    </citation>
    <scope>NUCLEOTIDE SEQUENCE</scope>
</reference>
<gene>
    <name evidence="7" type="ORF">ONB1V03_LOCUS1597</name>
</gene>
<dbReference type="Pfam" id="PF14492">
    <property type="entry name" value="EFG_III"/>
    <property type="match status" value="1"/>
</dbReference>
<feature type="domain" description="Tr-type G" evidence="6">
    <location>
        <begin position="30"/>
        <end position="311"/>
    </location>
</feature>
<keyword evidence="8" id="KW-1185">Reference proteome</keyword>
<evidence type="ECO:0000256" key="1">
    <source>
        <dbReference type="ARBA" id="ARBA00022741"/>
    </source>
</evidence>
<dbReference type="SMART" id="SM00838">
    <property type="entry name" value="EFG_C"/>
    <property type="match status" value="1"/>
</dbReference>
<dbReference type="PROSITE" id="PS00301">
    <property type="entry name" value="G_TR_1"/>
    <property type="match status" value="1"/>
</dbReference>
<dbReference type="Proteomes" id="UP000728032">
    <property type="component" value="Unassembled WGS sequence"/>
</dbReference>
<dbReference type="Gene3D" id="3.80.10.10">
    <property type="entry name" value="Ribonuclease Inhibitor"/>
    <property type="match status" value="1"/>
</dbReference>
<dbReference type="InterPro" id="IPR000640">
    <property type="entry name" value="EFG_V-like"/>
</dbReference>
<dbReference type="InterPro" id="IPR020568">
    <property type="entry name" value="Ribosomal_Su5_D2-typ_SF"/>
</dbReference>
<dbReference type="Gene3D" id="3.30.70.240">
    <property type="match status" value="1"/>
</dbReference>
<keyword evidence="4" id="KW-0342">GTP-binding</keyword>
<keyword evidence="2" id="KW-0648">Protein biosynthesis</keyword>
<dbReference type="InterPro" id="IPR035649">
    <property type="entry name" value="EFG_V"/>
</dbReference>
<name>A0A7R9LBU5_9ACAR</name>
<dbReference type="AlphaFoldDB" id="A0A7R9LBU5"/>
<dbReference type="GO" id="GO:0005525">
    <property type="term" value="F:GTP binding"/>
    <property type="evidence" value="ECO:0007669"/>
    <property type="project" value="UniProtKB-KW"/>
</dbReference>
<dbReference type="CDD" id="cd03713">
    <property type="entry name" value="EFG_mtEFG_C"/>
    <property type="match status" value="1"/>
</dbReference>
<dbReference type="PRINTS" id="PR00315">
    <property type="entry name" value="ELONGATNFCT"/>
</dbReference>
<organism evidence="7">
    <name type="scientific">Oppiella nova</name>
    <dbReference type="NCBI Taxonomy" id="334625"/>
    <lineage>
        <taxon>Eukaryota</taxon>
        <taxon>Metazoa</taxon>
        <taxon>Ecdysozoa</taxon>
        <taxon>Arthropoda</taxon>
        <taxon>Chelicerata</taxon>
        <taxon>Arachnida</taxon>
        <taxon>Acari</taxon>
        <taxon>Acariformes</taxon>
        <taxon>Sarcoptiformes</taxon>
        <taxon>Oribatida</taxon>
        <taxon>Brachypylina</taxon>
        <taxon>Oppioidea</taxon>
        <taxon>Oppiidae</taxon>
        <taxon>Oppiella</taxon>
    </lineage>
</organism>
<dbReference type="FunFam" id="3.40.50.300:FF:000514">
    <property type="entry name" value="Ribosome-releasing factor 2, mitochondrial"/>
    <property type="match status" value="1"/>
</dbReference>
<dbReference type="InterPro" id="IPR053905">
    <property type="entry name" value="EF-G-like_DII"/>
</dbReference>
<dbReference type="EMBL" id="CAJPVJ010000304">
    <property type="protein sequence ID" value="CAG2161996.1"/>
    <property type="molecule type" value="Genomic_DNA"/>
</dbReference>
<dbReference type="CDD" id="cd01886">
    <property type="entry name" value="EF-G"/>
    <property type="match status" value="1"/>
</dbReference>